<dbReference type="AlphaFoldDB" id="D4RX72"/>
<comment type="caution">
    <text evidence="1">The sequence shown here is derived from an EMBL/GenBank/DDBJ whole genome shotgun (WGS) entry which is preliminary data.</text>
</comment>
<evidence type="ECO:0000313" key="1">
    <source>
        <dbReference type="EMBL" id="EFF69234.1"/>
    </source>
</evidence>
<proteinExistence type="predicted"/>
<dbReference type="EMBL" id="ABWN01000019">
    <property type="protein sequence ID" value="EFF69234.1"/>
    <property type="molecule type" value="Genomic_DNA"/>
</dbReference>
<dbReference type="SUPFAM" id="SSF53448">
    <property type="entry name" value="Nucleotide-diphospho-sugar transferases"/>
    <property type="match status" value="1"/>
</dbReference>
<accession>D4RX72</accession>
<reference evidence="1 2" key="1">
    <citation type="submission" date="2010-02" db="EMBL/GenBank/DDBJ databases">
        <authorList>
            <person name="Weinstock G."/>
            <person name="Sodergren E."/>
            <person name="Clifton S."/>
            <person name="Fulton L."/>
            <person name="Fulton B."/>
            <person name="Courtney L."/>
            <person name="Fronick C."/>
            <person name="Harrison M."/>
            <person name="Strong C."/>
            <person name="Farmer C."/>
            <person name="Delahaunty K."/>
            <person name="Markovic C."/>
            <person name="Hall O."/>
            <person name="Minx P."/>
            <person name="Tomlinson C."/>
            <person name="Mitreva M."/>
            <person name="Nelson J."/>
            <person name="Hou S."/>
            <person name="Wollam A."/>
            <person name="Pepin K.H."/>
            <person name="Johnson M."/>
            <person name="Bhonagiri V."/>
            <person name="Zhang X."/>
            <person name="Suruliraj S."/>
            <person name="Warren W."/>
            <person name="Chinwalla A."/>
            <person name="Mardis E.R."/>
            <person name="Wilson R.K."/>
        </authorList>
    </citation>
    <scope>NUCLEOTIDE SEQUENCE [LARGE SCALE GENOMIC DNA]</scope>
    <source>
        <strain evidence="1 2">DSM 2876</strain>
    </source>
</reference>
<evidence type="ECO:0008006" key="3">
    <source>
        <dbReference type="Google" id="ProtNLM"/>
    </source>
</evidence>
<protein>
    <recommendedName>
        <fullName evidence="3">Glycosyltransferase 2-like domain-containing protein</fullName>
    </recommendedName>
</protein>
<gene>
    <name evidence="1" type="ORF">BUTYVIB_00423</name>
</gene>
<keyword evidence="2" id="KW-1185">Reference proteome</keyword>
<dbReference type="HOGENOM" id="CLU_2966075_0_0_9"/>
<feature type="non-terminal residue" evidence="1">
    <location>
        <position position="59"/>
    </location>
</feature>
<organism evidence="1 2">
    <name type="scientific">Eshraghiella crossota DSM 2876</name>
    <dbReference type="NCBI Taxonomy" id="511680"/>
    <lineage>
        <taxon>Bacteria</taxon>
        <taxon>Bacillati</taxon>
        <taxon>Bacillota</taxon>
        <taxon>Clostridia</taxon>
        <taxon>Lachnospirales</taxon>
        <taxon>Lachnospiraceae</taxon>
        <taxon>Eshraghiella</taxon>
    </lineage>
</organism>
<dbReference type="InterPro" id="IPR029044">
    <property type="entry name" value="Nucleotide-diphossugar_trans"/>
</dbReference>
<name>D4RX72_9FIRM</name>
<dbReference type="Proteomes" id="UP000006238">
    <property type="component" value="Unassembled WGS sequence"/>
</dbReference>
<sequence>MRKPMKESIIITYHKNKDMLLFCLNRLLKTTPDDVEILIIGNNVNRAELDVDISNSRCK</sequence>
<evidence type="ECO:0000313" key="2">
    <source>
        <dbReference type="Proteomes" id="UP000006238"/>
    </source>
</evidence>